<dbReference type="CDD" id="cd00054">
    <property type="entry name" value="EGF_CA"/>
    <property type="match status" value="1"/>
</dbReference>
<dbReference type="SMART" id="SM00179">
    <property type="entry name" value="EGF_CA"/>
    <property type="match status" value="1"/>
</dbReference>
<proteinExistence type="predicted"/>
<comment type="subcellular location">
    <subcellularLocation>
        <location evidence="1">Secreted</location>
    </subcellularLocation>
</comment>
<keyword evidence="6" id="KW-0325">Glycoprotein</keyword>
<evidence type="ECO:0000256" key="6">
    <source>
        <dbReference type="ARBA" id="ARBA00023180"/>
    </source>
</evidence>
<dbReference type="PROSITE" id="PS01186">
    <property type="entry name" value="EGF_2"/>
    <property type="match status" value="1"/>
</dbReference>
<accession>A0A6J8D167</accession>
<dbReference type="Proteomes" id="UP000507470">
    <property type="component" value="Unassembled WGS sequence"/>
</dbReference>
<evidence type="ECO:0000313" key="9">
    <source>
        <dbReference type="EMBL" id="CAC5400894.1"/>
    </source>
</evidence>
<dbReference type="InterPro" id="IPR000742">
    <property type="entry name" value="EGF"/>
</dbReference>
<feature type="domain" description="EGF-like" evidence="8">
    <location>
        <begin position="115"/>
        <end position="151"/>
    </location>
</feature>
<dbReference type="Pfam" id="PF00008">
    <property type="entry name" value="EGF"/>
    <property type="match status" value="1"/>
</dbReference>
<keyword evidence="10" id="KW-1185">Reference proteome</keyword>
<dbReference type="SUPFAM" id="SSF57196">
    <property type="entry name" value="EGF/Laminin"/>
    <property type="match status" value="1"/>
</dbReference>
<evidence type="ECO:0000256" key="7">
    <source>
        <dbReference type="PROSITE-ProRule" id="PRU00076"/>
    </source>
</evidence>
<organism evidence="9 10">
    <name type="scientific">Mytilus coruscus</name>
    <name type="common">Sea mussel</name>
    <dbReference type="NCBI Taxonomy" id="42192"/>
    <lineage>
        <taxon>Eukaryota</taxon>
        <taxon>Metazoa</taxon>
        <taxon>Spiralia</taxon>
        <taxon>Lophotrochozoa</taxon>
        <taxon>Mollusca</taxon>
        <taxon>Bivalvia</taxon>
        <taxon>Autobranchia</taxon>
        <taxon>Pteriomorphia</taxon>
        <taxon>Mytilida</taxon>
        <taxon>Mytiloidea</taxon>
        <taxon>Mytilidae</taxon>
        <taxon>Mytilinae</taxon>
        <taxon>Mytilus</taxon>
    </lineage>
</organism>
<keyword evidence="3 7" id="KW-0245">EGF-like domain</keyword>
<keyword evidence="5 7" id="KW-1015">Disulfide bond</keyword>
<protein>
    <recommendedName>
        <fullName evidence="8">EGF-like domain-containing protein</fullName>
    </recommendedName>
</protein>
<dbReference type="EMBL" id="CACVKT020006342">
    <property type="protein sequence ID" value="CAC5400894.1"/>
    <property type="molecule type" value="Genomic_DNA"/>
</dbReference>
<dbReference type="PROSITE" id="PS00022">
    <property type="entry name" value="EGF_1"/>
    <property type="match status" value="1"/>
</dbReference>
<dbReference type="InterPro" id="IPR001881">
    <property type="entry name" value="EGF-like_Ca-bd_dom"/>
</dbReference>
<reference evidence="9 10" key="1">
    <citation type="submission" date="2020-06" db="EMBL/GenBank/DDBJ databases">
        <authorList>
            <person name="Li R."/>
            <person name="Bekaert M."/>
        </authorList>
    </citation>
    <scope>NUCLEOTIDE SEQUENCE [LARGE SCALE GENOMIC DNA]</scope>
    <source>
        <strain evidence="10">wild</strain>
    </source>
</reference>
<evidence type="ECO:0000313" key="10">
    <source>
        <dbReference type="Proteomes" id="UP000507470"/>
    </source>
</evidence>
<dbReference type="Gene3D" id="2.10.25.10">
    <property type="entry name" value="Laminin"/>
    <property type="match status" value="1"/>
</dbReference>
<dbReference type="FunFam" id="2.10.25.10:FF:000045">
    <property type="entry name" value="Slit guidance ligand 2"/>
    <property type="match status" value="1"/>
</dbReference>
<dbReference type="PROSITE" id="PS50026">
    <property type="entry name" value="EGF_3"/>
    <property type="match status" value="1"/>
</dbReference>
<evidence type="ECO:0000256" key="3">
    <source>
        <dbReference type="ARBA" id="ARBA00022536"/>
    </source>
</evidence>
<evidence type="ECO:0000256" key="4">
    <source>
        <dbReference type="ARBA" id="ARBA00022737"/>
    </source>
</evidence>
<evidence type="ECO:0000256" key="5">
    <source>
        <dbReference type="ARBA" id="ARBA00023157"/>
    </source>
</evidence>
<feature type="disulfide bond" evidence="7">
    <location>
        <begin position="141"/>
        <end position="150"/>
    </location>
</feature>
<keyword evidence="4" id="KW-0677">Repeat</keyword>
<keyword evidence="2" id="KW-0964">Secreted</keyword>
<gene>
    <name evidence="9" type="ORF">MCOR_35042</name>
</gene>
<evidence type="ECO:0000256" key="2">
    <source>
        <dbReference type="ARBA" id="ARBA00022525"/>
    </source>
</evidence>
<dbReference type="GO" id="GO:0005576">
    <property type="term" value="C:extracellular region"/>
    <property type="evidence" value="ECO:0007669"/>
    <property type="project" value="UniProtKB-SubCell"/>
</dbReference>
<name>A0A6J8D167_MYTCO</name>
<sequence>MPSTGRYAVALQIEDFGKQQETNAFSSIPLQFIVNVVDSTNHCDNKPRIETPVIDIPSNTIYYQTIIARSTGSQIAELNIVSPVGLIKSELFRYGSLNDRWQASEQECKILKIIDAEGCVSNRCSNGASCTQQINGYSCKCEVGFTGIFCETD</sequence>
<dbReference type="AlphaFoldDB" id="A0A6J8D167"/>
<dbReference type="SMART" id="SM00181">
    <property type="entry name" value="EGF"/>
    <property type="match status" value="1"/>
</dbReference>
<comment type="caution">
    <text evidence="7">Lacks conserved residue(s) required for the propagation of feature annotation.</text>
</comment>
<dbReference type="GO" id="GO:0007399">
    <property type="term" value="P:nervous system development"/>
    <property type="evidence" value="ECO:0007669"/>
    <property type="project" value="UniProtKB-ARBA"/>
</dbReference>
<evidence type="ECO:0000256" key="1">
    <source>
        <dbReference type="ARBA" id="ARBA00004613"/>
    </source>
</evidence>
<evidence type="ECO:0000259" key="8">
    <source>
        <dbReference type="PROSITE" id="PS50026"/>
    </source>
</evidence>
<dbReference type="GO" id="GO:0005509">
    <property type="term" value="F:calcium ion binding"/>
    <property type="evidence" value="ECO:0007669"/>
    <property type="project" value="InterPro"/>
</dbReference>
<dbReference type="OrthoDB" id="6136126at2759"/>